<gene>
    <name evidence="1" type="ORF">ERS852491_01781</name>
</gene>
<protein>
    <submittedName>
        <fullName evidence="1">Cytidylate kinase</fullName>
    </submittedName>
</protein>
<sequence>MSKNVMITIGREFGSGGREIGARLAERLNLPLYDKNLVELAAEKIGISEERANSVDETALNGFLTTYAYPPGTMMDYVGRVDYQQPLTDKMFYVQCNLIRELAQKGPAVFIGRCADYVLREQAECLNVFICADKAYRVKRTMELYGLTERKAADKMKKIDRERRYYYETYTGNEWDAVSSHDMILNISNLGMDRAVRYLELIYKGMTGE</sequence>
<dbReference type="InterPro" id="IPR027417">
    <property type="entry name" value="P-loop_NTPase"/>
</dbReference>
<dbReference type="EMBL" id="CYZU01000013">
    <property type="protein sequence ID" value="CUO28847.1"/>
    <property type="molecule type" value="Genomic_DNA"/>
</dbReference>
<dbReference type="STRING" id="39482.ERS852491_01781"/>
<keyword evidence="1" id="KW-0418">Kinase</keyword>
<name>A0A174DUD8_9FIRM</name>
<evidence type="ECO:0000313" key="1">
    <source>
        <dbReference type="EMBL" id="CUO28847.1"/>
    </source>
</evidence>
<dbReference type="Pfam" id="PF13189">
    <property type="entry name" value="Cytidylate_kin2"/>
    <property type="match status" value="1"/>
</dbReference>
<proteinExistence type="predicted"/>
<reference evidence="1 2" key="1">
    <citation type="submission" date="2015-09" db="EMBL/GenBank/DDBJ databases">
        <authorList>
            <consortium name="Pathogen Informatics"/>
        </authorList>
    </citation>
    <scope>NUCLEOTIDE SEQUENCE [LARGE SCALE GENOMIC DNA]</scope>
    <source>
        <strain evidence="1 2">2789STDY5834876</strain>
    </source>
</reference>
<evidence type="ECO:0000313" key="2">
    <source>
        <dbReference type="Proteomes" id="UP000095544"/>
    </source>
</evidence>
<dbReference type="Proteomes" id="UP000095544">
    <property type="component" value="Unassembled WGS sequence"/>
</dbReference>
<dbReference type="GO" id="GO:0016301">
    <property type="term" value="F:kinase activity"/>
    <property type="evidence" value="ECO:0007669"/>
    <property type="project" value="UniProtKB-KW"/>
</dbReference>
<dbReference type="AlphaFoldDB" id="A0A174DUD8"/>
<keyword evidence="1" id="KW-0808">Transferase</keyword>
<dbReference type="OrthoDB" id="9781180at2"/>
<accession>A0A174DUD8</accession>
<dbReference type="RefSeq" id="WP_055152656.1">
    <property type="nucleotide sequence ID" value="NZ_CYZU01000013.1"/>
</dbReference>
<organism evidence="1 2">
    <name type="scientific">Faecalicatena contorta</name>
    <dbReference type="NCBI Taxonomy" id="39482"/>
    <lineage>
        <taxon>Bacteria</taxon>
        <taxon>Bacillati</taxon>
        <taxon>Bacillota</taxon>
        <taxon>Clostridia</taxon>
        <taxon>Lachnospirales</taxon>
        <taxon>Lachnospiraceae</taxon>
        <taxon>Faecalicatena</taxon>
    </lineage>
</organism>
<dbReference type="Gene3D" id="3.40.50.300">
    <property type="entry name" value="P-loop containing nucleotide triphosphate hydrolases"/>
    <property type="match status" value="1"/>
</dbReference>